<name>A0A1E2SKU6_LEIXY</name>
<accession>A0A1E2SKU6</accession>
<protein>
    <submittedName>
        <fullName evidence="1">Uncharacterized protein</fullName>
    </submittedName>
</protein>
<comment type="caution">
    <text evidence="1">The sequence shown here is derived from an EMBL/GenBank/DDBJ whole genome shotgun (WGS) entry which is preliminary data.</text>
</comment>
<dbReference type="AlphaFoldDB" id="A0A1E2SKU6"/>
<dbReference type="EMBL" id="LNZG01000014">
    <property type="protein sequence ID" value="ODA90320.1"/>
    <property type="molecule type" value="Genomic_DNA"/>
</dbReference>
<sequence length="91" mass="9871">MVGSVMGEARSLAGDRLLMVGLDWPAVDTALQLRVDVTVICSRAIARSGLRKLDGVKVLLVEDHSRLDDCLAVLALERNGQRTHRPQHGDG</sequence>
<organism evidence="1 2">
    <name type="scientific">Leifsonia xyli subsp. xyli</name>
    <dbReference type="NCBI Taxonomy" id="59736"/>
    <lineage>
        <taxon>Bacteria</taxon>
        <taxon>Bacillati</taxon>
        <taxon>Actinomycetota</taxon>
        <taxon>Actinomycetes</taxon>
        <taxon>Micrococcales</taxon>
        <taxon>Microbacteriaceae</taxon>
        <taxon>Leifsonia</taxon>
    </lineage>
</organism>
<evidence type="ECO:0000313" key="2">
    <source>
        <dbReference type="Proteomes" id="UP000094426"/>
    </source>
</evidence>
<reference evidence="1 2" key="1">
    <citation type="submission" date="2015-11" db="EMBL/GenBank/DDBJ databases">
        <authorList>
            <person name="Zhang Y."/>
            <person name="Guo Z."/>
        </authorList>
    </citation>
    <scope>NUCLEOTIDE SEQUENCE [LARGE SCALE GENOMIC DNA]</scope>
    <source>
        <strain evidence="2">gdw1</strain>
    </source>
</reference>
<evidence type="ECO:0000313" key="1">
    <source>
        <dbReference type="EMBL" id="ODA90320.1"/>
    </source>
</evidence>
<dbReference type="RefSeq" id="WP_041767587.1">
    <property type="nucleotide sequence ID" value="NZ_LNZG01000014.1"/>
</dbReference>
<proteinExistence type="predicted"/>
<dbReference type="Proteomes" id="UP000094426">
    <property type="component" value="Unassembled WGS sequence"/>
</dbReference>
<gene>
    <name evidence="1" type="ORF">ATY41_10465</name>
</gene>